<evidence type="ECO:0000313" key="4">
    <source>
        <dbReference type="Proteomes" id="UP001221757"/>
    </source>
</evidence>
<dbReference type="PANTHER" id="PTHR10039">
    <property type="entry name" value="AMELOGENIN"/>
    <property type="match status" value="1"/>
</dbReference>
<dbReference type="Proteomes" id="UP001221757">
    <property type="component" value="Unassembled WGS sequence"/>
</dbReference>
<keyword evidence="1" id="KW-0677">Repeat</keyword>
<keyword evidence="4" id="KW-1185">Reference proteome</keyword>
<feature type="non-terminal residue" evidence="3">
    <location>
        <position position="301"/>
    </location>
</feature>
<dbReference type="AlphaFoldDB" id="A0AAD7GR52"/>
<feature type="domain" description="Nephrocystin 3-like N-terminal" evidence="2">
    <location>
        <begin position="26"/>
        <end position="178"/>
    </location>
</feature>
<evidence type="ECO:0000259" key="2">
    <source>
        <dbReference type="Pfam" id="PF24883"/>
    </source>
</evidence>
<sequence length="301" mass="32935">DSTGPFFPPKCHPDTRRETLDTLYRWASEITSGSGNILWLQGPMGAGKSTILHTLTQRLHAAGRFGGGFIFPRKYKTRGNANTLFCAIAYQLATNIPRLRAPISQAVRRNPGIVGERFSIQLEELILEPFRAVVDLNPLTLVIDGLDQCQLEVQQEILCLLGTAAQSQPSQLRILIVSTSEDCIAEILAEPCFNGICRSFDVERSLGDVRTYLAAEFTGMPHTCVESTGGGGCITSPRLSPDVFNRLIESSSGCFLYASTLIRFLGDAKFCPLARLTDIVESLPLNPLNSPVDNLYSQILA</sequence>
<dbReference type="SUPFAM" id="SSF52540">
    <property type="entry name" value="P-loop containing nucleoside triphosphate hydrolases"/>
    <property type="match status" value="1"/>
</dbReference>
<gene>
    <name evidence="3" type="ORF">B0H17DRAFT_866854</name>
</gene>
<accession>A0AAD7GR52</accession>
<dbReference type="PANTHER" id="PTHR10039:SF14">
    <property type="entry name" value="NACHT DOMAIN-CONTAINING PROTEIN"/>
    <property type="match status" value="1"/>
</dbReference>
<dbReference type="InterPro" id="IPR056884">
    <property type="entry name" value="NPHP3-like_N"/>
</dbReference>
<evidence type="ECO:0000256" key="1">
    <source>
        <dbReference type="ARBA" id="ARBA00022737"/>
    </source>
</evidence>
<comment type="caution">
    <text evidence="3">The sequence shown here is derived from an EMBL/GenBank/DDBJ whole genome shotgun (WGS) entry which is preliminary data.</text>
</comment>
<proteinExistence type="predicted"/>
<dbReference type="InterPro" id="IPR027417">
    <property type="entry name" value="P-loop_NTPase"/>
</dbReference>
<feature type="non-terminal residue" evidence="3">
    <location>
        <position position="1"/>
    </location>
</feature>
<protein>
    <recommendedName>
        <fullName evidence="2">Nephrocystin 3-like N-terminal domain-containing protein</fullName>
    </recommendedName>
</protein>
<dbReference type="EMBL" id="JARKIE010000016">
    <property type="protein sequence ID" value="KAJ7701928.1"/>
    <property type="molecule type" value="Genomic_DNA"/>
</dbReference>
<organism evidence="3 4">
    <name type="scientific">Mycena rosella</name>
    <name type="common">Pink bonnet</name>
    <name type="synonym">Agaricus rosellus</name>
    <dbReference type="NCBI Taxonomy" id="1033263"/>
    <lineage>
        <taxon>Eukaryota</taxon>
        <taxon>Fungi</taxon>
        <taxon>Dikarya</taxon>
        <taxon>Basidiomycota</taxon>
        <taxon>Agaricomycotina</taxon>
        <taxon>Agaricomycetes</taxon>
        <taxon>Agaricomycetidae</taxon>
        <taxon>Agaricales</taxon>
        <taxon>Marasmiineae</taxon>
        <taxon>Mycenaceae</taxon>
        <taxon>Mycena</taxon>
    </lineage>
</organism>
<reference evidence="3" key="1">
    <citation type="submission" date="2023-03" db="EMBL/GenBank/DDBJ databases">
        <title>Massive genome expansion in bonnet fungi (Mycena s.s.) driven by repeated elements and novel gene families across ecological guilds.</title>
        <authorList>
            <consortium name="Lawrence Berkeley National Laboratory"/>
            <person name="Harder C.B."/>
            <person name="Miyauchi S."/>
            <person name="Viragh M."/>
            <person name="Kuo A."/>
            <person name="Thoen E."/>
            <person name="Andreopoulos B."/>
            <person name="Lu D."/>
            <person name="Skrede I."/>
            <person name="Drula E."/>
            <person name="Henrissat B."/>
            <person name="Morin E."/>
            <person name="Kohler A."/>
            <person name="Barry K."/>
            <person name="LaButti K."/>
            <person name="Morin E."/>
            <person name="Salamov A."/>
            <person name="Lipzen A."/>
            <person name="Mereny Z."/>
            <person name="Hegedus B."/>
            <person name="Baldrian P."/>
            <person name="Stursova M."/>
            <person name="Weitz H."/>
            <person name="Taylor A."/>
            <person name="Grigoriev I.V."/>
            <person name="Nagy L.G."/>
            <person name="Martin F."/>
            <person name="Kauserud H."/>
        </authorList>
    </citation>
    <scope>NUCLEOTIDE SEQUENCE</scope>
    <source>
        <strain evidence="3">CBHHK067</strain>
    </source>
</reference>
<dbReference type="Gene3D" id="3.40.50.300">
    <property type="entry name" value="P-loop containing nucleotide triphosphate hydrolases"/>
    <property type="match status" value="1"/>
</dbReference>
<name>A0AAD7GR52_MYCRO</name>
<dbReference type="Pfam" id="PF24883">
    <property type="entry name" value="NPHP3_N"/>
    <property type="match status" value="1"/>
</dbReference>
<evidence type="ECO:0000313" key="3">
    <source>
        <dbReference type="EMBL" id="KAJ7701928.1"/>
    </source>
</evidence>